<feature type="signal peptide" evidence="1">
    <location>
        <begin position="1"/>
        <end position="26"/>
    </location>
</feature>
<dbReference type="EMBL" id="JBEYRS010000006">
    <property type="protein sequence ID" value="MEW2363645.1"/>
    <property type="molecule type" value="Genomic_DNA"/>
</dbReference>
<evidence type="ECO:0008006" key="4">
    <source>
        <dbReference type="Google" id="ProtNLM"/>
    </source>
</evidence>
<keyword evidence="1" id="KW-0732">Signal</keyword>
<evidence type="ECO:0000313" key="3">
    <source>
        <dbReference type="Proteomes" id="UP001553843"/>
    </source>
</evidence>
<keyword evidence="3" id="KW-1185">Reference proteome</keyword>
<accession>A0ABV3LW02</accession>
<dbReference type="Proteomes" id="UP001553843">
    <property type="component" value="Unassembled WGS sequence"/>
</dbReference>
<gene>
    <name evidence="2" type="ORF">AB0887_17065</name>
</gene>
<comment type="caution">
    <text evidence="2">The sequence shown here is derived from an EMBL/GenBank/DDBJ whole genome shotgun (WGS) entry which is preliminary data.</text>
</comment>
<evidence type="ECO:0000313" key="2">
    <source>
        <dbReference type="EMBL" id="MEW2363645.1"/>
    </source>
</evidence>
<organism evidence="2 3">
    <name type="scientific">Streptomyces huasconensis</name>
    <dbReference type="NCBI Taxonomy" id="1854574"/>
    <lineage>
        <taxon>Bacteria</taxon>
        <taxon>Bacillati</taxon>
        <taxon>Actinomycetota</taxon>
        <taxon>Actinomycetes</taxon>
        <taxon>Kitasatosporales</taxon>
        <taxon>Streptomycetaceae</taxon>
        <taxon>Streptomyces</taxon>
    </lineage>
</organism>
<proteinExistence type="predicted"/>
<protein>
    <recommendedName>
        <fullName evidence="4">Secreted protein</fullName>
    </recommendedName>
</protein>
<feature type="chain" id="PRO_5045375378" description="Secreted protein" evidence="1">
    <location>
        <begin position="27"/>
        <end position="119"/>
    </location>
</feature>
<evidence type="ECO:0000256" key="1">
    <source>
        <dbReference type="SAM" id="SignalP"/>
    </source>
</evidence>
<dbReference type="RefSeq" id="WP_359779117.1">
    <property type="nucleotide sequence ID" value="NZ_JBEYRR010000006.1"/>
</dbReference>
<sequence length="119" mass="12099">MTQSRRFTPLALKLAAVAVATLPVLAAVTPGAAAAPAVHAKAPVAEKILTCGTSSDGWTGHAHCKNNTNQVRAFRASVVCGMWPDAKGAWKTLHPGGSDVSSARCFGGTGVGSVSWDEG</sequence>
<reference evidence="2 3" key="1">
    <citation type="submission" date="2024-06" db="EMBL/GenBank/DDBJ databases">
        <title>The Natural Products Discovery Center: Release of the First 8490 Sequenced Strains for Exploring Actinobacteria Biosynthetic Diversity.</title>
        <authorList>
            <person name="Kalkreuter E."/>
            <person name="Kautsar S.A."/>
            <person name="Yang D."/>
            <person name="Bader C.D."/>
            <person name="Teijaro C.N."/>
            <person name="Fluegel L."/>
            <person name="Davis C.M."/>
            <person name="Simpson J.R."/>
            <person name="Lauterbach L."/>
            <person name="Steele A.D."/>
            <person name="Gui C."/>
            <person name="Meng S."/>
            <person name="Li G."/>
            <person name="Viehrig K."/>
            <person name="Ye F."/>
            <person name="Su P."/>
            <person name="Kiefer A.F."/>
            <person name="Nichols A."/>
            <person name="Cepeda A.J."/>
            <person name="Yan W."/>
            <person name="Fan B."/>
            <person name="Jiang Y."/>
            <person name="Adhikari A."/>
            <person name="Zheng C.-J."/>
            <person name="Schuster L."/>
            <person name="Cowan T.M."/>
            <person name="Smanski M.J."/>
            <person name="Chevrette M.G."/>
            <person name="De Carvalho L.P.S."/>
            <person name="Shen B."/>
        </authorList>
    </citation>
    <scope>NUCLEOTIDE SEQUENCE [LARGE SCALE GENOMIC DNA]</scope>
    <source>
        <strain evidence="2 3">NPDC047833</strain>
    </source>
</reference>
<name>A0ABV3LW02_9ACTN</name>